<comment type="caution">
    <text evidence="2">The sequence shown here is derived from an EMBL/GenBank/DDBJ whole genome shotgun (WGS) entry which is preliminary data.</text>
</comment>
<evidence type="ECO:0000313" key="2">
    <source>
        <dbReference type="EMBL" id="CAH9107788.1"/>
    </source>
</evidence>
<feature type="region of interest" description="Disordered" evidence="1">
    <location>
        <begin position="68"/>
        <end position="101"/>
    </location>
</feature>
<reference evidence="2" key="1">
    <citation type="submission" date="2022-07" db="EMBL/GenBank/DDBJ databases">
        <authorList>
            <person name="Macas J."/>
            <person name="Novak P."/>
            <person name="Neumann P."/>
        </authorList>
    </citation>
    <scope>NUCLEOTIDE SEQUENCE</scope>
</reference>
<protein>
    <submittedName>
        <fullName evidence="2">Uncharacterized protein</fullName>
    </submittedName>
</protein>
<organism evidence="2 3">
    <name type="scientific">Cuscuta europaea</name>
    <name type="common">European dodder</name>
    <dbReference type="NCBI Taxonomy" id="41803"/>
    <lineage>
        <taxon>Eukaryota</taxon>
        <taxon>Viridiplantae</taxon>
        <taxon>Streptophyta</taxon>
        <taxon>Embryophyta</taxon>
        <taxon>Tracheophyta</taxon>
        <taxon>Spermatophyta</taxon>
        <taxon>Magnoliopsida</taxon>
        <taxon>eudicotyledons</taxon>
        <taxon>Gunneridae</taxon>
        <taxon>Pentapetalae</taxon>
        <taxon>asterids</taxon>
        <taxon>lamiids</taxon>
        <taxon>Solanales</taxon>
        <taxon>Convolvulaceae</taxon>
        <taxon>Cuscuteae</taxon>
        <taxon>Cuscuta</taxon>
        <taxon>Cuscuta subgen. Cuscuta</taxon>
    </lineage>
</organism>
<name>A0A9P1EI87_CUSEU</name>
<accession>A0A9P1EI87</accession>
<dbReference type="Proteomes" id="UP001152484">
    <property type="component" value="Unassembled WGS sequence"/>
</dbReference>
<evidence type="ECO:0000256" key="1">
    <source>
        <dbReference type="SAM" id="MobiDB-lite"/>
    </source>
</evidence>
<gene>
    <name evidence="2" type="ORF">CEURO_LOCUS17847</name>
</gene>
<proteinExistence type="predicted"/>
<dbReference type="EMBL" id="CAMAPE010000051">
    <property type="protein sequence ID" value="CAH9107788.1"/>
    <property type="molecule type" value="Genomic_DNA"/>
</dbReference>
<evidence type="ECO:0000313" key="3">
    <source>
        <dbReference type="Proteomes" id="UP001152484"/>
    </source>
</evidence>
<sequence length="139" mass="14217">MWWLMLANYGRGKGGCCGWGRGDSGGRGRGGSGLSYFWGGVTGKSGIIVAIVTMGGAGHSAEQGAHYGRSKSLSVSHRGRSKSLSGDHYDRSKSLSGDHYGRSKLQGGGAARLLASDCGGTGGNIGGCCGRLEKLFLVC</sequence>
<dbReference type="AlphaFoldDB" id="A0A9P1EI87"/>
<keyword evidence="3" id="KW-1185">Reference proteome</keyword>